<name>A0A133U9L3_9EURY</name>
<comment type="domain">
    <text evidence="4">Forms 2 domains with an elongated structure; Rpo4 packs into the hinge region between the 2 domains.</text>
</comment>
<keyword evidence="4 6" id="KW-0548">Nucleotidyltransferase</keyword>
<keyword evidence="3 4" id="KW-0804">Transcription</keyword>
<evidence type="ECO:0000256" key="1">
    <source>
        <dbReference type="ARBA" id="ARBA00009307"/>
    </source>
</evidence>
<dbReference type="Pfam" id="PF03876">
    <property type="entry name" value="SHS2_Rpb7-N"/>
    <property type="match status" value="1"/>
</dbReference>
<dbReference type="PATRIC" id="fig|1698259.3.peg.853"/>
<dbReference type="EMBL" id="LHXJ01000033">
    <property type="protein sequence ID" value="KXA90884.1"/>
    <property type="molecule type" value="Genomic_DNA"/>
</dbReference>
<dbReference type="SMART" id="SM00316">
    <property type="entry name" value="S1"/>
    <property type="match status" value="1"/>
</dbReference>
<dbReference type="InterPro" id="IPR012340">
    <property type="entry name" value="NA-bd_OB-fold"/>
</dbReference>
<dbReference type="SUPFAM" id="SSF88798">
    <property type="entry name" value="N-terminal, heterodimerisation domain of RBP7 (RpoE)"/>
    <property type="match status" value="1"/>
</dbReference>
<sequence length="187" mass="20849">MFELVKIRDTVRVPPERFDEPRKKVILDILRENYEGLTDNDLGVILSITKVEDIGTGKVVMGEAASFHNVVFSALAYRPTLHEVTPGEVVEIVDFGAFVRLGAMDGLAHVSQITDDYINFDSKKSALVGKETNRKLKEGDKVRARAVSISMAKGERGKIGLTMRQPGLGKFKWIEEERKEEKGEESG</sequence>
<dbReference type="Gene3D" id="3.30.1490.120">
    <property type="entry name" value="RNA polymerase Rpb7-like, N-terminal domain"/>
    <property type="match status" value="1"/>
</dbReference>
<dbReference type="PANTHER" id="PTHR12709:SF4">
    <property type="entry name" value="DNA-DIRECTED RNA POLYMERASE II SUBUNIT RPB7"/>
    <property type="match status" value="1"/>
</dbReference>
<dbReference type="Pfam" id="PF00575">
    <property type="entry name" value="S1"/>
    <property type="match status" value="1"/>
</dbReference>
<dbReference type="GO" id="GO:0003677">
    <property type="term" value="F:DNA binding"/>
    <property type="evidence" value="ECO:0007669"/>
    <property type="project" value="InterPro"/>
</dbReference>
<comment type="similarity">
    <text evidence="1 4">Belongs to the eukaryotic RPB7/RPC8 RNA polymerase subunit family.</text>
</comment>
<dbReference type="PROSITE" id="PS50126">
    <property type="entry name" value="S1"/>
    <property type="match status" value="1"/>
</dbReference>
<protein>
    <recommendedName>
        <fullName evidence="4">DNA-directed RNA polymerase subunit Rpo7</fullName>
        <ecNumber evidence="4">2.7.7.6</ecNumber>
    </recommendedName>
    <alternativeName>
        <fullName evidence="4">DNA-directed RNA polymerase subunit E</fullName>
    </alternativeName>
</protein>
<dbReference type="InterPro" id="IPR003029">
    <property type="entry name" value="S1_domain"/>
</dbReference>
<comment type="function">
    <text evidence="4">DNA-dependent RNA polymerase (RNAP) catalyzes the transcription of DNA into RNA using the four ribonucleoside triphosphates as substrates.</text>
</comment>
<comment type="subunit">
    <text evidence="4">Part of the RNA polymerase complex. Forms a stalk with Rpo4 that extends from the main structure.</text>
</comment>
<keyword evidence="4" id="KW-0963">Cytoplasm</keyword>
<evidence type="ECO:0000256" key="3">
    <source>
        <dbReference type="ARBA" id="ARBA00023163"/>
    </source>
</evidence>
<keyword evidence="2 4" id="KW-0240">DNA-directed RNA polymerase</keyword>
<dbReference type="InterPro" id="IPR005576">
    <property type="entry name" value="Rpb7-like_N"/>
</dbReference>
<accession>A0A133U9L3</accession>
<dbReference type="GO" id="GO:0003899">
    <property type="term" value="F:DNA-directed RNA polymerase activity"/>
    <property type="evidence" value="ECO:0007669"/>
    <property type="project" value="UniProtKB-UniRule"/>
</dbReference>
<dbReference type="HAMAP" id="MF_00865">
    <property type="entry name" value="RNApol_arch_Rpo7"/>
    <property type="match status" value="1"/>
</dbReference>
<dbReference type="EC" id="2.7.7.6" evidence="4"/>
<reference evidence="6 7" key="1">
    <citation type="journal article" date="2016" name="Sci. Rep.">
        <title>Metabolic traits of an uncultured archaeal lineage -MSBL1- from brine pools of the Red Sea.</title>
        <authorList>
            <person name="Mwirichia R."/>
            <person name="Alam I."/>
            <person name="Rashid M."/>
            <person name="Vinu M."/>
            <person name="Ba-Alawi W."/>
            <person name="Anthony Kamau A."/>
            <person name="Kamanda Ngugi D."/>
            <person name="Goker M."/>
            <person name="Klenk H.P."/>
            <person name="Bajic V."/>
            <person name="Stingl U."/>
        </authorList>
    </citation>
    <scope>NUCLEOTIDE SEQUENCE [LARGE SCALE GENOMIC DNA]</scope>
    <source>
        <strain evidence="6">SCGC-AAA259A05</strain>
    </source>
</reference>
<dbReference type="Gene3D" id="2.40.50.140">
    <property type="entry name" value="Nucleic acid-binding proteins"/>
    <property type="match status" value="1"/>
</dbReference>
<evidence type="ECO:0000256" key="4">
    <source>
        <dbReference type="HAMAP-Rule" id="MF_00865"/>
    </source>
</evidence>
<dbReference type="NCBIfam" id="NF006333">
    <property type="entry name" value="PRK08563.1"/>
    <property type="match status" value="1"/>
</dbReference>
<comment type="subcellular location">
    <subcellularLocation>
        <location evidence="4">Cytoplasm</location>
    </subcellularLocation>
</comment>
<dbReference type="InterPro" id="IPR036898">
    <property type="entry name" value="RNA_pol_Rpb7-like_N_sf"/>
</dbReference>
<dbReference type="PANTHER" id="PTHR12709">
    <property type="entry name" value="DNA-DIRECTED RNA POLYMERASE II, III"/>
    <property type="match status" value="1"/>
</dbReference>
<evidence type="ECO:0000256" key="2">
    <source>
        <dbReference type="ARBA" id="ARBA00022478"/>
    </source>
</evidence>
<comment type="caution">
    <text evidence="6">The sequence shown here is derived from an EMBL/GenBank/DDBJ whole genome shotgun (WGS) entry which is preliminary data.</text>
</comment>
<dbReference type="InterPro" id="IPR045113">
    <property type="entry name" value="Rpb7-like"/>
</dbReference>
<evidence type="ECO:0000313" key="7">
    <source>
        <dbReference type="Proteomes" id="UP000070163"/>
    </source>
</evidence>
<dbReference type="AlphaFoldDB" id="A0A133U9L3"/>
<evidence type="ECO:0000259" key="5">
    <source>
        <dbReference type="PROSITE" id="PS50126"/>
    </source>
</evidence>
<evidence type="ECO:0000313" key="6">
    <source>
        <dbReference type="EMBL" id="KXA90884.1"/>
    </source>
</evidence>
<gene>
    <name evidence="4" type="primary">rpo7</name>
    <name evidence="4" type="synonym">rpoE</name>
    <name evidence="6" type="ORF">AKJ57_03285</name>
</gene>
<dbReference type="CDD" id="cd04331">
    <property type="entry name" value="RNAP_E_N"/>
    <property type="match status" value="1"/>
</dbReference>
<dbReference type="SUPFAM" id="SSF50249">
    <property type="entry name" value="Nucleic acid-binding proteins"/>
    <property type="match status" value="1"/>
</dbReference>
<organism evidence="6 7">
    <name type="scientific">candidate division MSBL1 archaeon SCGC-AAA259A05</name>
    <dbReference type="NCBI Taxonomy" id="1698259"/>
    <lineage>
        <taxon>Archaea</taxon>
        <taxon>Methanobacteriati</taxon>
        <taxon>Methanobacteriota</taxon>
        <taxon>candidate division MSBL1</taxon>
    </lineage>
</organism>
<keyword evidence="4 6" id="KW-0808">Transferase</keyword>
<dbReference type="InterPro" id="IPR046399">
    <property type="entry name" value="RNApol_Rpo7"/>
</dbReference>
<dbReference type="CDD" id="cd04460">
    <property type="entry name" value="S1_RpoE"/>
    <property type="match status" value="1"/>
</dbReference>
<keyword evidence="7" id="KW-1185">Reference proteome</keyword>
<dbReference type="Proteomes" id="UP000070163">
    <property type="component" value="Unassembled WGS sequence"/>
</dbReference>
<feature type="domain" description="S1 motif" evidence="5">
    <location>
        <begin position="82"/>
        <end position="164"/>
    </location>
</feature>
<dbReference type="GO" id="GO:0005737">
    <property type="term" value="C:cytoplasm"/>
    <property type="evidence" value="ECO:0007669"/>
    <property type="project" value="UniProtKB-SubCell"/>
</dbReference>
<dbReference type="InterPro" id="IPR004519">
    <property type="entry name" value="RNAP_E/RPC8"/>
</dbReference>
<comment type="catalytic activity">
    <reaction evidence="4">
        <text>RNA(n) + a ribonucleoside 5'-triphosphate = RNA(n+1) + diphosphate</text>
        <dbReference type="Rhea" id="RHEA:21248"/>
        <dbReference type="Rhea" id="RHEA-COMP:14527"/>
        <dbReference type="Rhea" id="RHEA-COMP:17342"/>
        <dbReference type="ChEBI" id="CHEBI:33019"/>
        <dbReference type="ChEBI" id="CHEBI:61557"/>
        <dbReference type="ChEBI" id="CHEBI:140395"/>
        <dbReference type="EC" id="2.7.7.6"/>
    </reaction>
</comment>
<proteinExistence type="inferred from homology"/>
<dbReference type="NCBIfam" id="TIGR00448">
    <property type="entry name" value="rpoE"/>
    <property type="match status" value="1"/>
</dbReference>
<dbReference type="GO" id="GO:0000428">
    <property type="term" value="C:DNA-directed RNA polymerase complex"/>
    <property type="evidence" value="ECO:0007669"/>
    <property type="project" value="UniProtKB-KW"/>
</dbReference>
<dbReference type="GO" id="GO:0006352">
    <property type="term" value="P:DNA-templated transcription initiation"/>
    <property type="evidence" value="ECO:0007669"/>
    <property type="project" value="InterPro"/>
</dbReference>